<gene>
    <name evidence="2" type="ORF">UO65_3346</name>
</gene>
<accession>A0A8E2X269</accession>
<keyword evidence="1" id="KW-0472">Membrane</keyword>
<name>W7IX07_9PSEU</name>
<dbReference type="AlphaFoldDB" id="W7IX07"/>
<comment type="caution">
    <text evidence="2">The sequence shown here is derived from an EMBL/GenBank/DDBJ whole genome shotgun (WGS) entry which is preliminary data.</text>
</comment>
<keyword evidence="1" id="KW-0812">Transmembrane</keyword>
<dbReference type="STRING" id="909613.UO65_3346"/>
<dbReference type="RefSeq" id="WP_146241247.1">
    <property type="nucleotide sequence ID" value="NZ_AYXG01000116.1"/>
</dbReference>
<keyword evidence="1" id="KW-1133">Transmembrane helix</keyword>
<keyword evidence="3" id="KW-1185">Reference proteome</keyword>
<feature type="transmembrane region" description="Helical" evidence="1">
    <location>
        <begin position="12"/>
        <end position="32"/>
    </location>
</feature>
<evidence type="ECO:0000313" key="3">
    <source>
        <dbReference type="Proteomes" id="UP000019277"/>
    </source>
</evidence>
<evidence type="ECO:0000313" key="2">
    <source>
        <dbReference type="EMBL" id="EWC61352.1"/>
    </source>
</evidence>
<accession>W7IX07</accession>
<evidence type="ECO:0000256" key="1">
    <source>
        <dbReference type="SAM" id="Phobius"/>
    </source>
</evidence>
<reference evidence="2 3" key="1">
    <citation type="journal article" date="2014" name="Genome Announc.">
        <title>Draft Genome Sequence of the Antitrypanosomally Active Sponge-Associated Bacterium Actinokineospora sp. Strain EG49.</title>
        <authorList>
            <person name="Harjes J."/>
            <person name="Ryu T."/>
            <person name="Abdelmohsen U.R."/>
            <person name="Moitinho-Silva L."/>
            <person name="Horn H."/>
            <person name="Ravasi T."/>
            <person name="Hentschel U."/>
        </authorList>
    </citation>
    <scope>NUCLEOTIDE SEQUENCE [LARGE SCALE GENOMIC DNA]</scope>
    <source>
        <strain evidence="2 3">EG49</strain>
    </source>
</reference>
<proteinExistence type="predicted"/>
<dbReference type="Proteomes" id="UP000019277">
    <property type="component" value="Unassembled WGS sequence"/>
</dbReference>
<feature type="transmembrane region" description="Helical" evidence="1">
    <location>
        <begin position="38"/>
        <end position="56"/>
    </location>
</feature>
<protein>
    <submittedName>
        <fullName evidence="2">Uncharacterized protein</fullName>
    </submittedName>
</protein>
<dbReference type="EMBL" id="AYXG01000116">
    <property type="protein sequence ID" value="EWC61352.1"/>
    <property type="molecule type" value="Genomic_DNA"/>
</dbReference>
<sequence length="94" mass="9925">MRTSLTRTHGGGTSRWIIAAALALAAVVNGYLAASEDVFWPVPLALLWVGLALAVLSARAGGEPVDEPEPMPTTAREALALTAEEPARRRVLHV</sequence>
<organism evidence="2 3">
    <name type="scientific">Actinokineospora spheciospongiae</name>
    <dbReference type="NCBI Taxonomy" id="909613"/>
    <lineage>
        <taxon>Bacteria</taxon>
        <taxon>Bacillati</taxon>
        <taxon>Actinomycetota</taxon>
        <taxon>Actinomycetes</taxon>
        <taxon>Pseudonocardiales</taxon>
        <taxon>Pseudonocardiaceae</taxon>
        <taxon>Actinokineospora</taxon>
    </lineage>
</organism>